<sequence length="377" mass="43652">MATSNTTPADNQPNYNVPSEYHLTISPLSSPVRESLQAAADHFNTPRGETLHALPPLIPHLLQTIPENQIVHQPSNFHEALQALTNAADDPEWRRYLQRIISGNAQLPESPNTDQETLYEYDDDEDMPDASTISGSSQERLATSFHHEDTYITSPQRSYLQQPNDMDDYNTQPNDVDDQDAPPRYATEGPFEVVNHIMMLAPNDVQRLRSLHRRIMQNREAMLEMHLASDLITGEIGSILRNSAVHPSYHQDQDHSLQEEWRLSDKSNDEGWGELHFQPKEIPGLNGFYAYTRADYTYWLHVYKHVDAIHRYRIHSEHRTTSREADQMSLLSVCQDDSHEELVRRAVGEMMNFLWRHYDPQVPISYWPVSNDRYNKQ</sequence>
<dbReference type="EMBL" id="JARTCD010000202">
    <property type="protein sequence ID" value="KAJ8651439.1"/>
    <property type="molecule type" value="Genomic_DNA"/>
</dbReference>
<dbReference type="GeneID" id="83220332"/>
<evidence type="ECO:0000256" key="1">
    <source>
        <dbReference type="SAM" id="MobiDB-lite"/>
    </source>
</evidence>
<feature type="region of interest" description="Disordered" evidence="1">
    <location>
        <begin position="147"/>
        <end position="179"/>
    </location>
</feature>
<organism evidence="2 3">
    <name type="scientific">Lichtheimia ornata</name>
    <dbReference type="NCBI Taxonomy" id="688661"/>
    <lineage>
        <taxon>Eukaryota</taxon>
        <taxon>Fungi</taxon>
        <taxon>Fungi incertae sedis</taxon>
        <taxon>Mucoromycota</taxon>
        <taxon>Mucoromycotina</taxon>
        <taxon>Mucoromycetes</taxon>
        <taxon>Mucorales</taxon>
        <taxon>Lichtheimiaceae</taxon>
        <taxon>Lichtheimia</taxon>
    </lineage>
</organism>
<dbReference type="RefSeq" id="XP_058336354.1">
    <property type="nucleotide sequence ID" value="XM_058492881.1"/>
</dbReference>
<evidence type="ECO:0000313" key="2">
    <source>
        <dbReference type="EMBL" id="KAJ8651439.1"/>
    </source>
</evidence>
<comment type="caution">
    <text evidence="2">The sequence shown here is derived from an EMBL/GenBank/DDBJ whole genome shotgun (WGS) entry which is preliminary data.</text>
</comment>
<dbReference type="AlphaFoldDB" id="A0AAD7XP47"/>
<protein>
    <submittedName>
        <fullName evidence="2">Uncharacterized protein</fullName>
    </submittedName>
</protein>
<reference evidence="2 3" key="1">
    <citation type="submission" date="2023-03" db="EMBL/GenBank/DDBJ databases">
        <title>Genome sequence of Lichtheimia ornata CBS 291.66.</title>
        <authorList>
            <person name="Mohabir J.T."/>
            <person name="Shea T.P."/>
            <person name="Kurbessoian T."/>
            <person name="Berby B."/>
            <person name="Fontaine J."/>
            <person name="Livny J."/>
            <person name="Gnirke A."/>
            <person name="Stajich J.E."/>
            <person name="Cuomo C.A."/>
        </authorList>
    </citation>
    <scope>NUCLEOTIDE SEQUENCE [LARGE SCALE GENOMIC DNA]</scope>
    <source>
        <strain evidence="2">CBS 291.66</strain>
    </source>
</reference>
<name>A0AAD7XP47_9FUNG</name>
<accession>A0AAD7XP47</accession>
<keyword evidence="3" id="KW-1185">Reference proteome</keyword>
<gene>
    <name evidence="2" type="ORF">O0I10_013015</name>
</gene>
<dbReference type="Proteomes" id="UP001234581">
    <property type="component" value="Unassembled WGS sequence"/>
</dbReference>
<proteinExistence type="predicted"/>
<evidence type="ECO:0000313" key="3">
    <source>
        <dbReference type="Proteomes" id="UP001234581"/>
    </source>
</evidence>
<feature type="compositionally biased region" description="Polar residues" evidence="1">
    <location>
        <begin position="151"/>
        <end position="174"/>
    </location>
</feature>